<feature type="compositionally biased region" description="Basic and acidic residues" evidence="1">
    <location>
        <begin position="263"/>
        <end position="274"/>
    </location>
</feature>
<name>A0A6L2JRJ6_TANCI</name>
<evidence type="ECO:0000313" key="2">
    <source>
        <dbReference type="EMBL" id="GEU39380.1"/>
    </source>
</evidence>
<feature type="region of interest" description="Disordered" evidence="1">
    <location>
        <begin position="507"/>
        <end position="536"/>
    </location>
</feature>
<feature type="region of interest" description="Disordered" evidence="1">
    <location>
        <begin position="361"/>
        <end position="400"/>
    </location>
</feature>
<proteinExistence type="predicted"/>
<organism evidence="2">
    <name type="scientific">Tanacetum cinerariifolium</name>
    <name type="common">Dalmatian daisy</name>
    <name type="synonym">Chrysanthemum cinerariifolium</name>
    <dbReference type="NCBI Taxonomy" id="118510"/>
    <lineage>
        <taxon>Eukaryota</taxon>
        <taxon>Viridiplantae</taxon>
        <taxon>Streptophyta</taxon>
        <taxon>Embryophyta</taxon>
        <taxon>Tracheophyta</taxon>
        <taxon>Spermatophyta</taxon>
        <taxon>Magnoliopsida</taxon>
        <taxon>eudicotyledons</taxon>
        <taxon>Gunneridae</taxon>
        <taxon>Pentapetalae</taxon>
        <taxon>asterids</taxon>
        <taxon>campanulids</taxon>
        <taxon>Asterales</taxon>
        <taxon>Asteraceae</taxon>
        <taxon>Asteroideae</taxon>
        <taxon>Anthemideae</taxon>
        <taxon>Anthemidinae</taxon>
        <taxon>Tanacetum</taxon>
    </lineage>
</organism>
<dbReference type="EMBL" id="BKCJ010001166">
    <property type="protein sequence ID" value="GEU39380.1"/>
    <property type="molecule type" value="Genomic_DNA"/>
</dbReference>
<feature type="compositionally biased region" description="Pro residues" evidence="1">
    <location>
        <begin position="369"/>
        <end position="387"/>
    </location>
</feature>
<feature type="region of interest" description="Disordered" evidence="1">
    <location>
        <begin position="263"/>
        <end position="286"/>
    </location>
</feature>
<reference evidence="2" key="1">
    <citation type="journal article" date="2019" name="Sci. Rep.">
        <title>Draft genome of Tanacetum cinerariifolium, the natural source of mosquito coil.</title>
        <authorList>
            <person name="Yamashiro T."/>
            <person name="Shiraishi A."/>
            <person name="Satake H."/>
            <person name="Nakayama K."/>
        </authorList>
    </citation>
    <scope>NUCLEOTIDE SEQUENCE</scope>
</reference>
<feature type="compositionally biased region" description="Acidic residues" evidence="1">
    <location>
        <begin position="192"/>
        <end position="205"/>
    </location>
</feature>
<evidence type="ECO:0000256" key="1">
    <source>
        <dbReference type="SAM" id="MobiDB-lite"/>
    </source>
</evidence>
<protein>
    <submittedName>
        <fullName evidence="2">Calreticulin/calnexin</fullName>
    </submittedName>
</protein>
<sequence>MAYPFYLMRRIDCTIFGFPHYLFNYSRRRLTIEEILAKFIDEGKRKHEEMEISIKEFRTTNELLLKERNNFLIELKIEVNKLSKVMEESTVTYTIVSSPFGGLLDIGSQGVDGPPVMPEDLYAYVVATFQAPSSLGYVSGPEYPPSPEFIPEPVYPEFMPPEDKILSAKEQPLPTAVLPTTDLPGYVPESDPKEDLEEDDDEDPKEDPANYHVDGGDESDDKDESSDDDEDDDIDMDIDRDDEEEEDLASADSAAVAFPAVEHDPSAEETKPFETDESAATPPPHPAYRVTARISIRDETPVLLPLYTKIERLLDMPTPPSSPLSPPIRPFGYRTAMIWLRAGAASTTHCLPLPPPIILSHTRSDAPPSETPPLLPIPAPTSSPPLLLPSTNRREDRPEVTLQPRKRLGIALGPRYEVEESSSAAARLTGDLKADYGFVATLDREIRRDPEKEDTDEIYRRLDDEQSERQLMAGRINMLFRDRRAHARIARLIETKAMMSREAWGRSMDASNLARAEGPAKGPVHPDAPGKAGGSS</sequence>
<accession>A0A6L2JRJ6</accession>
<comment type="caution">
    <text evidence="2">The sequence shown here is derived from an EMBL/GenBank/DDBJ whole genome shotgun (WGS) entry which is preliminary data.</text>
</comment>
<gene>
    <name evidence="2" type="ORF">Tci_011358</name>
</gene>
<feature type="compositionally biased region" description="Acidic residues" evidence="1">
    <location>
        <begin position="216"/>
        <end position="236"/>
    </location>
</feature>
<dbReference type="AlphaFoldDB" id="A0A6L2JRJ6"/>
<feature type="region of interest" description="Disordered" evidence="1">
    <location>
        <begin position="175"/>
        <end position="236"/>
    </location>
</feature>